<evidence type="ECO:0000313" key="3">
    <source>
        <dbReference type="Proteomes" id="UP001153555"/>
    </source>
</evidence>
<sequence>DPDYCKKMSSSPESPCQKWADRRKLTRQRDPCRSKKCQLETGPSLDKIRCQSHSVQAQLLELLHKPKNGNKFHPSLGHNKCKRAALAQAQNWEENSRSLGCVSANQFFSALRPNRGTRHLASNP</sequence>
<comment type="caution">
    <text evidence="2">The sequence shown here is derived from an EMBL/GenBank/DDBJ whole genome shotgun (WGS) entry which is preliminary data.</text>
</comment>
<reference evidence="2" key="1">
    <citation type="submission" date="2019-12" db="EMBL/GenBank/DDBJ databases">
        <authorList>
            <person name="Scholes J."/>
        </authorList>
    </citation>
    <scope>NUCLEOTIDE SEQUENCE</scope>
</reference>
<feature type="non-terminal residue" evidence="2">
    <location>
        <position position="1"/>
    </location>
</feature>
<gene>
    <name evidence="2" type="ORF">SHERM_25715</name>
</gene>
<dbReference type="AlphaFoldDB" id="A0A9N7RHY0"/>
<protein>
    <submittedName>
        <fullName evidence="2">Uncharacterized protein</fullName>
    </submittedName>
</protein>
<organism evidence="2 3">
    <name type="scientific">Striga hermonthica</name>
    <name type="common">Purple witchweed</name>
    <name type="synonym">Buchnera hermonthica</name>
    <dbReference type="NCBI Taxonomy" id="68872"/>
    <lineage>
        <taxon>Eukaryota</taxon>
        <taxon>Viridiplantae</taxon>
        <taxon>Streptophyta</taxon>
        <taxon>Embryophyta</taxon>
        <taxon>Tracheophyta</taxon>
        <taxon>Spermatophyta</taxon>
        <taxon>Magnoliopsida</taxon>
        <taxon>eudicotyledons</taxon>
        <taxon>Gunneridae</taxon>
        <taxon>Pentapetalae</taxon>
        <taxon>asterids</taxon>
        <taxon>lamiids</taxon>
        <taxon>Lamiales</taxon>
        <taxon>Orobanchaceae</taxon>
        <taxon>Buchnereae</taxon>
        <taxon>Striga</taxon>
    </lineage>
</organism>
<feature type="non-terminal residue" evidence="2">
    <location>
        <position position="124"/>
    </location>
</feature>
<accession>A0A9N7RHY0</accession>
<evidence type="ECO:0000256" key="1">
    <source>
        <dbReference type="SAM" id="MobiDB-lite"/>
    </source>
</evidence>
<feature type="region of interest" description="Disordered" evidence="1">
    <location>
        <begin position="1"/>
        <end position="33"/>
    </location>
</feature>
<name>A0A9N7RHY0_STRHE</name>
<dbReference type="Proteomes" id="UP001153555">
    <property type="component" value="Unassembled WGS sequence"/>
</dbReference>
<keyword evidence="3" id="KW-1185">Reference proteome</keyword>
<feature type="compositionally biased region" description="Basic and acidic residues" evidence="1">
    <location>
        <begin position="19"/>
        <end position="33"/>
    </location>
</feature>
<proteinExistence type="predicted"/>
<evidence type="ECO:0000313" key="2">
    <source>
        <dbReference type="EMBL" id="CAA0830275.1"/>
    </source>
</evidence>
<dbReference type="EMBL" id="CACSLK010027816">
    <property type="protein sequence ID" value="CAA0830275.1"/>
    <property type="molecule type" value="Genomic_DNA"/>
</dbReference>